<evidence type="ECO:0000313" key="1">
    <source>
        <dbReference type="Proteomes" id="UP000050640"/>
    </source>
</evidence>
<keyword evidence="1" id="KW-1185">Reference proteome</keyword>
<reference evidence="2" key="1">
    <citation type="submission" date="2016-04" db="UniProtKB">
        <authorList>
            <consortium name="WormBaseParasite"/>
        </authorList>
    </citation>
    <scope>IDENTIFICATION</scope>
</reference>
<dbReference type="WBParaSite" id="EEL_0000359801-mRNA-1">
    <property type="protein sequence ID" value="EEL_0000359801-mRNA-1"/>
    <property type="gene ID" value="EEL_0000359801"/>
</dbReference>
<organism evidence="1 2">
    <name type="scientific">Elaeophora elaphi</name>
    <dbReference type="NCBI Taxonomy" id="1147741"/>
    <lineage>
        <taxon>Eukaryota</taxon>
        <taxon>Metazoa</taxon>
        <taxon>Ecdysozoa</taxon>
        <taxon>Nematoda</taxon>
        <taxon>Chromadorea</taxon>
        <taxon>Rhabditida</taxon>
        <taxon>Spirurina</taxon>
        <taxon>Spiruromorpha</taxon>
        <taxon>Filarioidea</taxon>
        <taxon>Onchocercidae</taxon>
        <taxon>Elaeophora</taxon>
    </lineage>
</organism>
<sequence>MDILATINLRVWHYIHYTIEFNEKVRKPEERRDMLYIHWLKKQFPALRQYGIPYRESSVDKKNEFKSAHVSNTTALINEQSSSIRNNPAA</sequence>
<dbReference type="AlphaFoldDB" id="A0A0R3RPR8"/>
<proteinExistence type="predicted"/>
<accession>A0A0R3RPR8</accession>
<dbReference type="Proteomes" id="UP000050640">
    <property type="component" value="Unplaced"/>
</dbReference>
<evidence type="ECO:0000313" key="2">
    <source>
        <dbReference type="WBParaSite" id="EEL_0000359801-mRNA-1"/>
    </source>
</evidence>
<name>A0A0R3RPR8_9BILA</name>
<protein>
    <submittedName>
        <fullName evidence="2">Transposase</fullName>
    </submittedName>
</protein>